<keyword evidence="1" id="KW-0472">Membrane</keyword>
<dbReference type="RefSeq" id="WP_157736404.1">
    <property type="nucleotide sequence ID" value="NZ_CP018632.1"/>
</dbReference>
<name>A0A2Z2P4B5_9GAMM</name>
<dbReference type="KEGG" id="gai:IMCC3135_31105"/>
<proteinExistence type="predicted"/>
<feature type="transmembrane region" description="Helical" evidence="1">
    <location>
        <begin position="95"/>
        <end position="117"/>
    </location>
</feature>
<keyword evidence="1" id="KW-0812">Transmembrane</keyword>
<accession>A0A2Z2P4B5</accession>
<dbReference type="EMBL" id="CP018632">
    <property type="protein sequence ID" value="ASJ76270.1"/>
    <property type="molecule type" value="Genomic_DNA"/>
</dbReference>
<feature type="transmembrane region" description="Helical" evidence="1">
    <location>
        <begin position="195"/>
        <end position="213"/>
    </location>
</feature>
<evidence type="ECO:0000256" key="1">
    <source>
        <dbReference type="SAM" id="Phobius"/>
    </source>
</evidence>
<dbReference type="AlphaFoldDB" id="A0A2Z2P4B5"/>
<reference evidence="2 3" key="1">
    <citation type="submission" date="2016-12" db="EMBL/GenBank/DDBJ databases">
        <authorList>
            <person name="Song W.-J."/>
            <person name="Kurnit D.M."/>
        </authorList>
    </citation>
    <scope>NUCLEOTIDE SEQUENCE [LARGE SCALE GENOMIC DNA]</scope>
    <source>
        <strain evidence="2 3">IMCC3135</strain>
    </source>
</reference>
<protein>
    <recommendedName>
        <fullName evidence="4">Ferric oxidoreductase domain-containing protein</fullName>
    </recommendedName>
</protein>
<keyword evidence="1" id="KW-1133">Transmembrane helix</keyword>
<gene>
    <name evidence="2" type="ORF">IMCC3135_31105</name>
</gene>
<feature type="transmembrane region" description="Helical" evidence="1">
    <location>
        <begin position="172"/>
        <end position="189"/>
    </location>
</feature>
<organism evidence="2 3">
    <name type="scientific">Granulosicoccus antarcticus IMCC3135</name>
    <dbReference type="NCBI Taxonomy" id="1192854"/>
    <lineage>
        <taxon>Bacteria</taxon>
        <taxon>Pseudomonadati</taxon>
        <taxon>Pseudomonadota</taxon>
        <taxon>Gammaproteobacteria</taxon>
        <taxon>Chromatiales</taxon>
        <taxon>Granulosicoccaceae</taxon>
        <taxon>Granulosicoccus</taxon>
    </lineage>
</organism>
<evidence type="ECO:0008006" key="4">
    <source>
        <dbReference type="Google" id="ProtNLM"/>
    </source>
</evidence>
<feature type="transmembrane region" description="Helical" evidence="1">
    <location>
        <begin position="137"/>
        <end position="160"/>
    </location>
</feature>
<sequence>MRMEQSEVRVKVFSAVVFLVVLLLPFILWVQSVGHPVRILEAQLPAGQQFYLLSKLFALYAVFLVALQVLSMLMIGVAGVRGARSRWPIHRHQTLALLIAVTIVGHVGCFMTAVQLRSEHAPWFLLLPRFNSGFYDAMVSVGVVSAYLIMMVIVMGSLARQVSFKWARIHRFLVYPCIALIVLHSASIGSESRGVVMMMFYGFLIVGVVYALISRRRQAMHALSLSGKTEE</sequence>
<evidence type="ECO:0000313" key="2">
    <source>
        <dbReference type="EMBL" id="ASJ76270.1"/>
    </source>
</evidence>
<feature type="transmembrane region" description="Helical" evidence="1">
    <location>
        <begin position="57"/>
        <end position="83"/>
    </location>
</feature>
<evidence type="ECO:0000313" key="3">
    <source>
        <dbReference type="Proteomes" id="UP000250079"/>
    </source>
</evidence>
<dbReference type="Proteomes" id="UP000250079">
    <property type="component" value="Chromosome"/>
</dbReference>
<dbReference type="OrthoDB" id="7066417at2"/>
<feature type="transmembrane region" description="Helical" evidence="1">
    <location>
        <begin position="12"/>
        <end position="30"/>
    </location>
</feature>
<keyword evidence="3" id="KW-1185">Reference proteome</keyword>